<keyword evidence="2" id="KW-1133">Transmembrane helix</keyword>
<dbReference type="Proteomes" id="UP000321617">
    <property type="component" value="Unassembled WGS sequence"/>
</dbReference>
<name>A0A562UQR1_9ACTN</name>
<dbReference type="AlphaFoldDB" id="A0A562UQR1"/>
<organism evidence="3 4">
    <name type="scientific">Stackebrandtia albiflava</name>
    <dbReference type="NCBI Taxonomy" id="406432"/>
    <lineage>
        <taxon>Bacteria</taxon>
        <taxon>Bacillati</taxon>
        <taxon>Actinomycetota</taxon>
        <taxon>Actinomycetes</taxon>
        <taxon>Glycomycetales</taxon>
        <taxon>Glycomycetaceae</taxon>
        <taxon>Stackebrandtia</taxon>
    </lineage>
</organism>
<gene>
    <name evidence="3" type="ORF">LX16_4733</name>
</gene>
<feature type="transmembrane region" description="Helical" evidence="2">
    <location>
        <begin position="126"/>
        <end position="149"/>
    </location>
</feature>
<protein>
    <submittedName>
        <fullName evidence="3">Uncharacterized protein</fullName>
    </submittedName>
</protein>
<evidence type="ECO:0000256" key="2">
    <source>
        <dbReference type="SAM" id="Phobius"/>
    </source>
</evidence>
<sequence>MTEGFARYTRAVLGLVVAATVAFQLGRWHDAPGHGVAAQLTDASMVVGLLAAVSLIVTAAASDPRDPRFDGLRGAACLSGVVVAVTCLASEAVPAWPLPQWVLPLALTADWCLWPPRRRVTARLVAAWSAPLLLYPAIVFLLGGLGGWYPVWIRQVTASGVPVLAAVAGATAVTTGLLAVATLRRDGARRPQVGDPGMSGTADAATSVHNP</sequence>
<accession>A0A562UQR1</accession>
<reference evidence="3 4" key="1">
    <citation type="journal article" date="2013" name="Stand. Genomic Sci.">
        <title>Genomic Encyclopedia of Type Strains, Phase I: The one thousand microbial genomes (KMG-I) project.</title>
        <authorList>
            <person name="Kyrpides N.C."/>
            <person name="Woyke T."/>
            <person name="Eisen J.A."/>
            <person name="Garrity G."/>
            <person name="Lilburn T.G."/>
            <person name="Beck B.J."/>
            <person name="Whitman W.B."/>
            <person name="Hugenholtz P."/>
            <person name="Klenk H.P."/>
        </authorList>
    </citation>
    <scope>NUCLEOTIDE SEQUENCE [LARGE SCALE GENOMIC DNA]</scope>
    <source>
        <strain evidence="3 4">DSM 45044</strain>
    </source>
</reference>
<dbReference type="EMBL" id="VLLL01000009">
    <property type="protein sequence ID" value="TWJ07950.1"/>
    <property type="molecule type" value="Genomic_DNA"/>
</dbReference>
<evidence type="ECO:0000313" key="3">
    <source>
        <dbReference type="EMBL" id="TWJ07950.1"/>
    </source>
</evidence>
<evidence type="ECO:0000313" key="4">
    <source>
        <dbReference type="Proteomes" id="UP000321617"/>
    </source>
</evidence>
<keyword evidence="2" id="KW-0472">Membrane</keyword>
<feature type="transmembrane region" description="Helical" evidence="2">
    <location>
        <begin position="7"/>
        <end position="25"/>
    </location>
</feature>
<keyword evidence="2" id="KW-0812">Transmembrane</keyword>
<proteinExistence type="predicted"/>
<feature type="transmembrane region" description="Helical" evidence="2">
    <location>
        <begin position="161"/>
        <end position="183"/>
    </location>
</feature>
<dbReference type="OrthoDB" id="9809977at2"/>
<evidence type="ECO:0000256" key="1">
    <source>
        <dbReference type="SAM" id="MobiDB-lite"/>
    </source>
</evidence>
<feature type="transmembrane region" description="Helical" evidence="2">
    <location>
        <begin position="45"/>
        <end position="62"/>
    </location>
</feature>
<feature type="region of interest" description="Disordered" evidence="1">
    <location>
        <begin position="188"/>
        <end position="211"/>
    </location>
</feature>
<dbReference type="RefSeq" id="WP_147143362.1">
    <property type="nucleotide sequence ID" value="NZ_BAABIJ010000005.1"/>
</dbReference>
<keyword evidence="4" id="KW-1185">Reference proteome</keyword>
<comment type="caution">
    <text evidence="3">The sequence shown here is derived from an EMBL/GenBank/DDBJ whole genome shotgun (WGS) entry which is preliminary data.</text>
</comment>